<dbReference type="CDD" id="cd02969">
    <property type="entry name" value="PRX_like1"/>
    <property type="match status" value="1"/>
</dbReference>
<evidence type="ECO:0000313" key="4">
    <source>
        <dbReference type="Proteomes" id="UP000249590"/>
    </source>
</evidence>
<dbReference type="GO" id="GO:0016209">
    <property type="term" value="F:antioxidant activity"/>
    <property type="evidence" value="ECO:0007669"/>
    <property type="project" value="InterPro"/>
</dbReference>
<dbReference type="PANTHER" id="PTHR43640">
    <property type="entry name" value="OS07G0260300 PROTEIN"/>
    <property type="match status" value="1"/>
</dbReference>
<dbReference type="EMBL" id="QHHQ01000003">
    <property type="protein sequence ID" value="RAI01163.1"/>
    <property type="molecule type" value="Genomic_DNA"/>
</dbReference>
<dbReference type="PANTHER" id="PTHR43640:SF1">
    <property type="entry name" value="THIOREDOXIN-DEPENDENT PEROXIREDOXIN"/>
    <property type="match status" value="1"/>
</dbReference>
<accession>A0A8B2NVG9</accession>
<feature type="domain" description="Thioredoxin" evidence="2">
    <location>
        <begin position="4"/>
        <end position="156"/>
    </location>
</feature>
<keyword evidence="4" id="KW-1185">Reference proteome</keyword>
<evidence type="ECO:0000259" key="2">
    <source>
        <dbReference type="PROSITE" id="PS51352"/>
    </source>
</evidence>
<dbReference type="InterPro" id="IPR000866">
    <property type="entry name" value="AhpC/TSA"/>
</dbReference>
<reference evidence="3 4" key="1">
    <citation type="submission" date="2018-05" db="EMBL/GenBank/DDBJ databases">
        <title>Acuticoccus sediminis sp. nov., isolated from deep-sea sediment of Indian Ocean.</title>
        <authorList>
            <person name="Liu X."/>
            <person name="Lai Q."/>
            <person name="Du Y."/>
            <person name="Sun F."/>
            <person name="Zhang X."/>
            <person name="Wang S."/>
            <person name="Shao Z."/>
        </authorList>
    </citation>
    <scope>NUCLEOTIDE SEQUENCE [LARGE SCALE GENOMIC DNA]</scope>
    <source>
        <strain evidence="3 4">PTG4-2</strain>
    </source>
</reference>
<evidence type="ECO:0000313" key="3">
    <source>
        <dbReference type="EMBL" id="RAI01163.1"/>
    </source>
</evidence>
<organism evidence="3 4">
    <name type="scientific">Acuticoccus sediminis</name>
    <dbReference type="NCBI Taxonomy" id="2184697"/>
    <lineage>
        <taxon>Bacteria</taxon>
        <taxon>Pseudomonadati</taxon>
        <taxon>Pseudomonadota</taxon>
        <taxon>Alphaproteobacteria</taxon>
        <taxon>Hyphomicrobiales</taxon>
        <taxon>Amorphaceae</taxon>
        <taxon>Acuticoccus</taxon>
    </lineage>
</organism>
<dbReference type="InterPro" id="IPR047262">
    <property type="entry name" value="PRX-like1"/>
</dbReference>
<dbReference type="RefSeq" id="WP_111346793.1">
    <property type="nucleotide sequence ID" value="NZ_QHHQ01000003.1"/>
</dbReference>
<protein>
    <submittedName>
        <fullName evidence="3">Thioredoxin family protein</fullName>
    </submittedName>
</protein>
<dbReference type="SUPFAM" id="SSF52833">
    <property type="entry name" value="Thioredoxin-like"/>
    <property type="match status" value="1"/>
</dbReference>
<dbReference type="GO" id="GO:0016491">
    <property type="term" value="F:oxidoreductase activity"/>
    <property type="evidence" value="ECO:0007669"/>
    <property type="project" value="InterPro"/>
</dbReference>
<dbReference type="OrthoDB" id="9809746at2"/>
<name>A0A8B2NVG9_9HYPH</name>
<gene>
    <name evidence="3" type="ORF">DLJ53_15490</name>
</gene>
<evidence type="ECO:0000256" key="1">
    <source>
        <dbReference type="SAM" id="MobiDB-lite"/>
    </source>
</evidence>
<feature type="region of interest" description="Disordered" evidence="1">
    <location>
        <begin position="157"/>
        <end position="178"/>
    </location>
</feature>
<dbReference type="PROSITE" id="PS51352">
    <property type="entry name" value="THIOREDOXIN_2"/>
    <property type="match status" value="1"/>
</dbReference>
<dbReference type="Gene3D" id="3.40.30.10">
    <property type="entry name" value="Glutaredoxin"/>
    <property type="match status" value="1"/>
</dbReference>
<sequence>MPDERLNRIAPDFTLPATDGSTVSLESVRGEKGTVVAFICNHCPYVVSSVRRMVEDAKALAGDGVGFVAICANDAQRYPADSFERMKVFAETHGFTFPYLHDEDQSVARAYQAAVTPDFFGLDADGVIKYRGRMDAGQTSAPPPDAPRELLLAMRQIAASGEGPSGQKPPAGCSIKWK</sequence>
<dbReference type="InterPro" id="IPR013766">
    <property type="entry name" value="Thioredoxin_domain"/>
</dbReference>
<dbReference type="AlphaFoldDB" id="A0A8B2NVG9"/>
<dbReference type="Proteomes" id="UP000249590">
    <property type="component" value="Unassembled WGS sequence"/>
</dbReference>
<comment type="caution">
    <text evidence="3">The sequence shown here is derived from an EMBL/GenBank/DDBJ whole genome shotgun (WGS) entry which is preliminary data.</text>
</comment>
<dbReference type="InterPro" id="IPR036249">
    <property type="entry name" value="Thioredoxin-like_sf"/>
</dbReference>
<proteinExistence type="predicted"/>
<dbReference type="Pfam" id="PF00578">
    <property type="entry name" value="AhpC-TSA"/>
    <property type="match status" value="1"/>
</dbReference>